<keyword evidence="4" id="KW-1185">Reference proteome</keyword>
<sequence length="594" mass="57621">MISWKKTLAGLAVAASLVGCSAATDPAATSTSAPTTAGGGEAAGGAATTAGGEQATASSLISNNKGSHYDEADTEYDESAVVTITLSGASASGGGDGVTIDGSTVTITRVGTYRISGTLDDGRIIVNSTGEGEVRLILDGAEITSSTGPALLVEEADETVVLLADDSVNRLTDGSGYDTSADGAANAALHSKDDLTISGQGALDVTGRTADGITSTDGLVIDSGTITVTAVDDGIRGKDYLIVQGGTVRVTSGGDGLTSDNEEDTTRGYVQIDDGALTIDAGGDGVAAITDVIQTGGTTTITAGSGTAADDEASTKGVKAGVAVSLADGTVTIDSSDDALHSDDVVQIDGGTIDLASGDDGVHAENALLVNGGAVTVSTSYEGFEANDITINDGTVEVTSSDDGMNASDGSGTSQDPMATTDSTLTIAGGTVTITADGDGLDSNGDMVISGGTTVINGPSSGDNGALDVGTSLQITGGTLFAAGSQGMAESPDADSPQGWVQASADGRAGSTVTISDESGTEIASYTLARAAQNIIVSSPAMTPGGTYTVSVDGTSTNVVANQSSGGAMGPGGGGMAPGNDGGMGPGGAAPSRR</sequence>
<dbReference type="RefSeq" id="WP_119714506.1">
    <property type="nucleotide sequence ID" value="NZ_OMOH01000001.1"/>
</dbReference>
<accession>A0A375I1E9</accession>
<feature type="region of interest" description="Disordered" evidence="1">
    <location>
        <begin position="399"/>
        <end position="420"/>
    </location>
</feature>
<feature type="chain" id="PRO_5039187325" evidence="2">
    <location>
        <begin position="23"/>
        <end position="594"/>
    </location>
</feature>
<feature type="compositionally biased region" description="Gly residues" evidence="1">
    <location>
        <begin position="567"/>
        <end position="588"/>
    </location>
</feature>
<dbReference type="EMBL" id="OMOH01000001">
    <property type="protein sequence ID" value="SPF67220.1"/>
    <property type="molecule type" value="Genomic_DNA"/>
</dbReference>
<dbReference type="OrthoDB" id="9812829at2"/>
<feature type="signal peptide" evidence="2">
    <location>
        <begin position="1"/>
        <end position="22"/>
    </location>
</feature>
<dbReference type="Pfam" id="PF14262">
    <property type="entry name" value="Cthe_2159"/>
    <property type="match status" value="1"/>
</dbReference>
<keyword evidence="2" id="KW-0732">Signal</keyword>
<feature type="compositionally biased region" description="Low complexity" evidence="1">
    <location>
        <begin position="25"/>
        <end position="36"/>
    </location>
</feature>
<name>A0A375I1E9_9ACTN</name>
<dbReference type="AlphaFoldDB" id="A0A375I1E9"/>
<protein>
    <submittedName>
        <fullName evidence="3">Carbohydrate-binding domain-containing protein Cthe_2159</fullName>
    </submittedName>
</protein>
<evidence type="ECO:0000256" key="2">
    <source>
        <dbReference type="SAM" id="SignalP"/>
    </source>
</evidence>
<dbReference type="Proteomes" id="UP000265962">
    <property type="component" value="Unassembled WGS sequence"/>
</dbReference>
<dbReference type="InterPro" id="IPR025584">
    <property type="entry name" value="Cthe_2159"/>
</dbReference>
<feature type="region of interest" description="Disordered" evidence="1">
    <location>
        <begin position="559"/>
        <end position="594"/>
    </location>
</feature>
<proteinExistence type="predicted"/>
<reference evidence="4" key="1">
    <citation type="submission" date="2018-02" db="EMBL/GenBank/DDBJ databases">
        <authorList>
            <person name="Hornung B."/>
        </authorList>
    </citation>
    <scope>NUCLEOTIDE SEQUENCE [LARGE SCALE GENOMIC DNA]</scope>
</reference>
<organism evidence="3 4">
    <name type="scientific">Propionibacterium ruminifibrarum</name>
    <dbReference type="NCBI Taxonomy" id="1962131"/>
    <lineage>
        <taxon>Bacteria</taxon>
        <taxon>Bacillati</taxon>
        <taxon>Actinomycetota</taxon>
        <taxon>Actinomycetes</taxon>
        <taxon>Propionibacteriales</taxon>
        <taxon>Propionibacteriaceae</taxon>
        <taxon>Propionibacterium</taxon>
    </lineage>
</organism>
<dbReference type="PROSITE" id="PS51257">
    <property type="entry name" value="PROKAR_LIPOPROTEIN"/>
    <property type="match status" value="1"/>
</dbReference>
<evidence type="ECO:0000313" key="4">
    <source>
        <dbReference type="Proteomes" id="UP000265962"/>
    </source>
</evidence>
<evidence type="ECO:0000313" key="3">
    <source>
        <dbReference type="EMBL" id="SPF67220.1"/>
    </source>
</evidence>
<gene>
    <name evidence="3" type="ORF">PROPJV5_0231</name>
</gene>
<evidence type="ECO:0000256" key="1">
    <source>
        <dbReference type="SAM" id="MobiDB-lite"/>
    </source>
</evidence>
<feature type="region of interest" description="Disordered" evidence="1">
    <location>
        <begin position="25"/>
        <end position="51"/>
    </location>
</feature>